<sequence>MALPTLQHLLHERDNRWKGVTRYGPLLLIPILIAVILLWIFTVAALIYSATHVERRCYVGRCYITAWTPIQWHNATNASIHVFLRISILIFESVHVPLHLRSYLLSRLHPAWAVSLAVILMCAWWCSATWIFSYDLLYGYYEMGPNYGVTPTAAWNGLAIFRAVLMFGIAMAYTVYMGFAAHAVKRWRRAKKGGRVADREEGWRSGTGRASGERGVNEGDRDDSMELGKL</sequence>
<evidence type="ECO:0000313" key="3">
    <source>
        <dbReference type="EMBL" id="KAJ9667568.1"/>
    </source>
</evidence>
<keyword evidence="2" id="KW-1133">Transmembrane helix</keyword>
<feature type="transmembrane region" description="Helical" evidence="2">
    <location>
        <begin position="153"/>
        <end position="179"/>
    </location>
</feature>
<feature type="transmembrane region" description="Helical" evidence="2">
    <location>
        <begin position="26"/>
        <end position="48"/>
    </location>
</feature>
<accession>A0ABQ9P3Y7</accession>
<keyword evidence="2" id="KW-0472">Membrane</keyword>
<keyword evidence="4" id="KW-1185">Reference proteome</keyword>
<feature type="region of interest" description="Disordered" evidence="1">
    <location>
        <begin position="197"/>
        <end position="230"/>
    </location>
</feature>
<protein>
    <submittedName>
        <fullName evidence="3">Uncharacterized protein</fullName>
    </submittedName>
</protein>
<organism evidence="3 4">
    <name type="scientific">Coniosporium apollinis</name>
    <dbReference type="NCBI Taxonomy" id="61459"/>
    <lineage>
        <taxon>Eukaryota</taxon>
        <taxon>Fungi</taxon>
        <taxon>Dikarya</taxon>
        <taxon>Ascomycota</taxon>
        <taxon>Pezizomycotina</taxon>
        <taxon>Dothideomycetes</taxon>
        <taxon>Dothideomycetes incertae sedis</taxon>
        <taxon>Coniosporium</taxon>
    </lineage>
</organism>
<evidence type="ECO:0000256" key="2">
    <source>
        <dbReference type="SAM" id="Phobius"/>
    </source>
</evidence>
<name>A0ABQ9P3Y7_9PEZI</name>
<evidence type="ECO:0000313" key="4">
    <source>
        <dbReference type="Proteomes" id="UP001172684"/>
    </source>
</evidence>
<gene>
    <name evidence="3" type="ORF">H2201_002437</name>
</gene>
<proteinExistence type="predicted"/>
<comment type="caution">
    <text evidence="3">The sequence shown here is derived from an EMBL/GenBank/DDBJ whole genome shotgun (WGS) entry which is preliminary data.</text>
</comment>
<reference evidence="3" key="1">
    <citation type="submission" date="2022-10" db="EMBL/GenBank/DDBJ databases">
        <title>Culturing micro-colonial fungi from biological soil crusts in the Mojave desert and describing Neophaeococcomyces mojavensis, and introducing the new genera and species Taxawa tesnikishii.</title>
        <authorList>
            <person name="Kurbessoian T."/>
            <person name="Stajich J.E."/>
        </authorList>
    </citation>
    <scope>NUCLEOTIDE SEQUENCE</scope>
    <source>
        <strain evidence="3">TK_1</strain>
    </source>
</reference>
<feature type="compositionally biased region" description="Basic and acidic residues" evidence="1">
    <location>
        <begin position="211"/>
        <end position="230"/>
    </location>
</feature>
<dbReference type="EMBL" id="JAPDRL010000012">
    <property type="protein sequence ID" value="KAJ9667568.1"/>
    <property type="molecule type" value="Genomic_DNA"/>
</dbReference>
<feature type="transmembrane region" description="Helical" evidence="2">
    <location>
        <begin position="111"/>
        <end position="133"/>
    </location>
</feature>
<dbReference type="Proteomes" id="UP001172684">
    <property type="component" value="Unassembled WGS sequence"/>
</dbReference>
<evidence type="ECO:0000256" key="1">
    <source>
        <dbReference type="SAM" id="MobiDB-lite"/>
    </source>
</evidence>
<keyword evidence="2" id="KW-0812">Transmembrane</keyword>